<dbReference type="EMBL" id="CP003154">
    <property type="protein sequence ID" value="AFL74559.1"/>
    <property type="molecule type" value="Genomic_DNA"/>
</dbReference>
<dbReference type="InterPro" id="IPR006311">
    <property type="entry name" value="TAT_signal"/>
</dbReference>
<dbReference type="InterPro" id="IPR004843">
    <property type="entry name" value="Calcineurin-like_PHP"/>
</dbReference>
<feature type="domain" description="Calcineurin-like phosphoesterase" evidence="1">
    <location>
        <begin position="44"/>
        <end position="310"/>
    </location>
</feature>
<dbReference type="AlphaFoldDB" id="I3YC41"/>
<evidence type="ECO:0000313" key="3">
    <source>
        <dbReference type="Proteomes" id="UP000006062"/>
    </source>
</evidence>
<evidence type="ECO:0000313" key="2">
    <source>
        <dbReference type="EMBL" id="AFL74559.1"/>
    </source>
</evidence>
<dbReference type="HOGENOM" id="CLU_020356_0_0_6"/>
<dbReference type="Gene3D" id="3.60.21.10">
    <property type="match status" value="1"/>
</dbReference>
<gene>
    <name evidence="2" type="ordered locus">Thivi_2626</name>
</gene>
<proteinExistence type="predicted"/>
<dbReference type="PANTHER" id="PTHR43143">
    <property type="entry name" value="METALLOPHOSPHOESTERASE, CALCINEURIN SUPERFAMILY"/>
    <property type="match status" value="1"/>
</dbReference>
<dbReference type="Pfam" id="PF00149">
    <property type="entry name" value="Metallophos"/>
    <property type="match status" value="1"/>
</dbReference>
<dbReference type="Proteomes" id="UP000006062">
    <property type="component" value="Chromosome"/>
</dbReference>
<dbReference type="PANTHER" id="PTHR43143:SF6">
    <property type="entry name" value="BLL3016 PROTEIN"/>
    <property type="match status" value="1"/>
</dbReference>
<dbReference type="STRING" id="765911.Thivi_2626"/>
<reference evidence="2 3" key="1">
    <citation type="submission" date="2012-06" db="EMBL/GenBank/DDBJ databases">
        <title>Complete sequence of Thiocystis violascens DSM 198.</title>
        <authorList>
            <consortium name="US DOE Joint Genome Institute"/>
            <person name="Lucas S."/>
            <person name="Han J."/>
            <person name="Lapidus A."/>
            <person name="Cheng J.-F."/>
            <person name="Goodwin L."/>
            <person name="Pitluck S."/>
            <person name="Peters L."/>
            <person name="Ovchinnikova G."/>
            <person name="Teshima H."/>
            <person name="Detter J.C."/>
            <person name="Han C."/>
            <person name="Tapia R."/>
            <person name="Land M."/>
            <person name="Hauser L."/>
            <person name="Kyrpides N."/>
            <person name="Ivanova N."/>
            <person name="Pagani I."/>
            <person name="Vogl K."/>
            <person name="Liu Z."/>
            <person name="Frigaard N.-U."/>
            <person name="Bryant D."/>
            <person name="Woyke T."/>
        </authorList>
    </citation>
    <scope>NUCLEOTIDE SEQUENCE [LARGE SCALE GENOMIC DNA]</scope>
    <source>
        <strain evidence="3">ATCC 17096 / DSM 198 / 6111</strain>
    </source>
</reference>
<dbReference type="InterPro" id="IPR051918">
    <property type="entry name" value="STPP_CPPED1"/>
</dbReference>
<dbReference type="GO" id="GO:0016787">
    <property type="term" value="F:hydrolase activity"/>
    <property type="evidence" value="ECO:0007669"/>
    <property type="project" value="InterPro"/>
</dbReference>
<dbReference type="eggNOG" id="COG1409">
    <property type="taxonomic scope" value="Bacteria"/>
</dbReference>
<dbReference type="SUPFAM" id="SSF56300">
    <property type="entry name" value="Metallo-dependent phosphatases"/>
    <property type="match status" value="1"/>
</dbReference>
<name>I3YC41_THIV6</name>
<dbReference type="PROSITE" id="PS51318">
    <property type="entry name" value="TAT"/>
    <property type="match status" value="1"/>
</dbReference>
<protein>
    <recommendedName>
        <fullName evidence="1">Calcineurin-like phosphoesterase domain-containing protein</fullName>
    </recommendedName>
</protein>
<accession>I3YC41</accession>
<keyword evidence="3" id="KW-1185">Reference proteome</keyword>
<sequence>MNRRDFLRYGSAGAAGFVLNGANLGWLVEQAQAQSQAAGGTPWKFGVMSDTQWSNKTTDPANPATCAVDIIQALNQQFINHGCKFVLQCGDLCNDESWTIPTTQEYSNYSDPFGYTPGTTKVRTMQYRAWAAQALYDAGIGFYPCRGNHEATQTAAVEFPALFPQTQGAGQNVLGADNFQASANPLLTGLSYAFDFDNVRIVIIDQFMRPGPDGTSIVYSAASGAEVVGTGVNDCAVDQVGWVNDVLSGSGRTTSDMHAFVMSHKNLAGQNHKDNLFGGSVGANPDARDDFISVMDSNKVGYYLGGHDHQHYRSRLTVNGYSAEQIITSSNSYKFYTPKSPYQQAGLGELAVAHELYTIGYYIFTVDGPCLTVDFYSSSHGQDYGDFGLNFAPENYTFYLRESFGYSLNGKSFEVAHGDSYTSVEDSFESTVARILDGFNGNTETVYGGAAPVKTVKTGWKPMPDNAASAVLYLWGLQDNLSLHDKNLTGELPDSNDPGTADPYVLSMSFESSRMSLRQLRAGKFGIKAQFDGAWLDAVDLNVGGSKSFVYGAYNGHPLGSHGVDPRTMTAWAVINHDSQFVVM</sequence>
<dbReference type="KEGG" id="tvi:Thivi_2626"/>
<evidence type="ECO:0000259" key="1">
    <source>
        <dbReference type="Pfam" id="PF00149"/>
    </source>
</evidence>
<dbReference type="InterPro" id="IPR029052">
    <property type="entry name" value="Metallo-depent_PP-like"/>
</dbReference>
<dbReference type="RefSeq" id="WP_014779001.1">
    <property type="nucleotide sequence ID" value="NC_018012.1"/>
</dbReference>
<organism evidence="2 3">
    <name type="scientific">Thiocystis violascens (strain ATCC 17096 / DSM 198 / 6111)</name>
    <name type="common">Chromatium violascens</name>
    <dbReference type="NCBI Taxonomy" id="765911"/>
    <lineage>
        <taxon>Bacteria</taxon>
        <taxon>Pseudomonadati</taxon>
        <taxon>Pseudomonadota</taxon>
        <taxon>Gammaproteobacteria</taxon>
        <taxon>Chromatiales</taxon>
        <taxon>Chromatiaceae</taxon>
        <taxon>Thiocystis</taxon>
    </lineage>
</organism>